<evidence type="ECO:0000313" key="2">
    <source>
        <dbReference type="EMBL" id="TWI72126.1"/>
    </source>
</evidence>
<organism evidence="2 3">
    <name type="scientific">Bradyrhizobium huanghuaihaiense</name>
    <dbReference type="NCBI Taxonomy" id="990078"/>
    <lineage>
        <taxon>Bacteria</taxon>
        <taxon>Pseudomonadati</taxon>
        <taxon>Pseudomonadota</taxon>
        <taxon>Alphaproteobacteria</taxon>
        <taxon>Hyphomicrobiales</taxon>
        <taxon>Nitrobacteraceae</taxon>
        <taxon>Bradyrhizobium</taxon>
    </lineage>
</organism>
<evidence type="ECO:0000313" key="3">
    <source>
        <dbReference type="Proteomes" id="UP000316291"/>
    </source>
</evidence>
<evidence type="ECO:0000256" key="1">
    <source>
        <dbReference type="SAM" id="MobiDB-lite"/>
    </source>
</evidence>
<dbReference type="EMBL" id="VLLA01000005">
    <property type="protein sequence ID" value="TWI72126.1"/>
    <property type="molecule type" value="Genomic_DNA"/>
</dbReference>
<accession>A0A562RUU9</accession>
<sequence>MERRVGKELERARRSADPSHSRGTGHPTSRGLPTSVGVLARGARILVRLRHKDGSVGIKAIRLRPAAASVPCCHVWLSSCARSSVARMSAAISGTVVVASLMRATGDGHGHRTHLFQPSLRAQRSNPDCLRGKTLDCFATLAMTVYGRQRRSFNSSLDKMRDGTAASQPCHDGSLRSQERALRWDAAFRHSARTSFGSEKVAQSSLIAENRMHSITSCTGCGHALVPMLTAKGRAELSCLWCEGIDARAVDMAKWADSPSGKPERMARRSFE</sequence>
<feature type="region of interest" description="Disordered" evidence="1">
    <location>
        <begin position="1"/>
        <end position="34"/>
    </location>
</feature>
<comment type="caution">
    <text evidence="2">The sequence shown here is derived from an EMBL/GenBank/DDBJ whole genome shotgun (WGS) entry which is preliminary data.</text>
</comment>
<dbReference type="Proteomes" id="UP000316291">
    <property type="component" value="Unassembled WGS sequence"/>
</dbReference>
<protein>
    <submittedName>
        <fullName evidence="2">Uncharacterized protein</fullName>
    </submittedName>
</protein>
<feature type="compositionally biased region" description="Basic and acidic residues" evidence="1">
    <location>
        <begin position="1"/>
        <end position="20"/>
    </location>
</feature>
<gene>
    <name evidence="2" type="ORF">IQ16_02801</name>
</gene>
<keyword evidence="3" id="KW-1185">Reference proteome</keyword>
<name>A0A562RUU9_9BRAD</name>
<dbReference type="AlphaFoldDB" id="A0A562RUU9"/>
<proteinExistence type="predicted"/>
<reference evidence="2 3" key="1">
    <citation type="journal article" date="2015" name="Stand. Genomic Sci.">
        <title>Genomic Encyclopedia of Bacterial and Archaeal Type Strains, Phase III: the genomes of soil and plant-associated and newly described type strains.</title>
        <authorList>
            <person name="Whitman W.B."/>
            <person name="Woyke T."/>
            <person name="Klenk H.P."/>
            <person name="Zhou Y."/>
            <person name="Lilburn T.G."/>
            <person name="Beck B.J."/>
            <person name="De Vos P."/>
            <person name="Vandamme P."/>
            <person name="Eisen J.A."/>
            <person name="Garrity G."/>
            <person name="Hugenholtz P."/>
            <person name="Kyrpides N.C."/>
        </authorList>
    </citation>
    <scope>NUCLEOTIDE SEQUENCE [LARGE SCALE GENOMIC DNA]</scope>
    <source>
        <strain evidence="2 3">CGMCC 1.10948</strain>
    </source>
</reference>